<evidence type="ECO:0000313" key="2">
    <source>
        <dbReference type="EMBL" id="MEL1249548.1"/>
    </source>
</evidence>
<name>A0ABU9IC83_9SPHN</name>
<protein>
    <submittedName>
        <fullName evidence="2">DUF6152 family protein</fullName>
    </submittedName>
</protein>
<proteinExistence type="predicted"/>
<sequence length="166" mass="18611">MGQCCMGPRHPRRHGQPAARRPARTARRRRMTRRPGLRRIALGLIAAASCLTLPASAHHSFAMFDSSQVRTITGQVVQFRWSNPHVALFVQEEGTTGRAGVWAIELTSPGNLRRLGWSRTTLEPRDQVTVQMNPMRDGRQGGGFREVTLLETGETFTARLIDIERN</sequence>
<feature type="region of interest" description="Disordered" evidence="1">
    <location>
        <begin position="1"/>
        <end position="33"/>
    </location>
</feature>
<evidence type="ECO:0000256" key="1">
    <source>
        <dbReference type="SAM" id="MobiDB-lite"/>
    </source>
</evidence>
<accession>A0ABU9IC83</accession>
<dbReference type="EMBL" id="JBBYHV010000001">
    <property type="protein sequence ID" value="MEL1249548.1"/>
    <property type="molecule type" value="Genomic_DNA"/>
</dbReference>
<reference evidence="2 3" key="1">
    <citation type="submission" date="2024-04" db="EMBL/GenBank/DDBJ databases">
        <title>Aurantiacibacter sp. DGU6 16S ribosomal RNA gene Genome sequencing and assembly.</title>
        <authorList>
            <person name="Park S."/>
        </authorList>
    </citation>
    <scope>NUCLEOTIDE SEQUENCE [LARGE SCALE GENOMIC DNA]</scope>
    <source>
        <strain evidence="2 3">DGU6</strain>
    </source>
</reference>
<feature type="compositionally biased region" description="Basic residues" evidence="1">
    <location>
        <begin position="9"/>
        <end position="33"/>
    </location>
</feature>
<dbReference type="RefSeq" id="WP_341672083.1">
    <property type="nucleotide sequence ID" value="NZ_JBBYHV010000001.1"/>
</dbReference>
<comment type="caution">
    <text evidence="2">The sequence shown here is derived from an EMBL/GenBank/DDBJ whole genome shotgun (WGS) entry which is preliminary data.</text>
</comment>
<evidence type="ECO:0000313" key="3">
    <source>
        <dbReference type="Proteomes" id="UP001497045"/>
    </source>
</evidence>
<dbReference type="InterPro" id="IPR046150">
    <property type="entry name" value="DUF6152"/>
</dbReference>
<dbReference type="Proteomes" id="UP001497045">
    <property type="component" value="Unassembled WGS sequence"/>
</dbReference>
<gene>
    <name evidence="2" type="ORF">AAEO60_02565</name>
</gene>
<dbReference type="Pfam" id="PF19649">
    <property type="entry name" value="DUF6152"/>
    <property type="match status" value="1"/>
</dbReference>
<organism evidence="2 3">
    <name type="scientific">Aurantiacibacter gilvus</name>
    <dbReference type="NCBI Taxonomy" id="3139141"/>
    <lineage>
        <taxon>Bacteria</taxon>
        <taxon>Pseudomonadati</taxon>
        <taxon>Pseudomonadota</taxon>
        <taxon>Alphaproteobacteria</taxon>
        <taxon>Sphingomonadales</taxon>
        <taxon>Erythrobacteraceae</taxon>
        <taxon>Aurantiacibacter</taxon>
    </lineage>
</organism>
<keyword evidence="3" id="KW-1185">Reference proteome</keyword>